<keyword evidence="3 6" id="KW-1133">Transmembrane helix</keyword>
<organism evidence="7 8">
    <name type="scientific">Aspergillus fumigatus</name>
    <name type="common">Neosartorya fumigata</name>
    <dbReference type="NCBI Taxonomy" id="746128"/>
    <lineage>
        <taxon>Eukaryota</taxon>
        <taxon>Fungi</taxon>
        <taxon>Dikarya</taxon>
        <taxon>Ascomycota</taxon>
        <taxon>Pezizomycotina</taxon>
        <taxon>Eurotiomycetes</taxon>
        <taxon>Eurotiomycetidae</taxon>
        <taxon>Eurotiales</taxon>
        <taxon>Aspergillaceae</taxon>
        <taxon>Aspergillus</taxon>
        <taxon>Aspergillus subgen. Fumigati</taxon>
    </lineage>
</organism>
<dbReference type="Proteomes" id="UP000813423">
    <property type="component" value="Unassembled WGS sequence"/>
</dbReference>
<evidence type="ECO:0000313" key="7">
    <source>
        <dbReference type="EMBL" id="KAH1896910.1"/>
    </source>
</evidence>
<evidence type="ECO:0000313" key="8">
    <source>
        <dbReference type="Proteomes" id="UP000813423"/>
    </source>
</evidence>
<dbReference type="OMA" id="NANTCCP"/>
<keyword evidence="2 6" id="KW-0812">Transmembrane</keyword>
<feature type="region of interest" description="Disordered" evidence="5">
    <location>
        <begin position="243"/>
        <end position="264"/>
    </location>
</feature>
<accession>A0A9P8NBC3</accession>
<gene>
    <name evidence="7" type="ORF">KXV57_001009</name>
</gene>
<evidence type="ECO:0000256" key="4">
    <source>
        <dbReference type="ARBA" id="ARBA00023136"/>
    </source>
</evidence>
<evidence type="ECO:0000256" key="2">
    <source>
        <dbReference type="ARBA" id="ARBA00022692"/>
    </source>
</evidence>
<keyword evidence="4 6" id="KW-0472">Membrane</keyword>
<feature type="region of interest" description="Disordered" evidence="5">
    <location>
        <begin position="129"/>
        <end position="166"/>
    </location>
</feature>
<dbReference type="AlphaFoldDB" id="A0A9P8NBC3"/>
<dbReference type="EMBL" id="JAIBSC010000113">
    <property type="protein sequence ID" value="KAH1896910.1"/>
    <property type="molecule type" value="Genomic_DNA"/>
</dbReference>
<evidence type="ECO:0000256" key="5">
    <source>
        <dbReference type="SAM" id="MobiDB-lite"/>
    </source>
</evidence>
<dbReference type="GO" id="GO:0016020">
    <property type="term" value="C:membrane"/>
    <property type="evidence" value="ECO:0007669"/>
    <property type="project" value="UniProtKB-SubCell"/>
</dbReference>
<feature type="transmembrane region" description="Helical" evidence="6">
    <location>
        <begin position="185"/>
        <end position="206"/>
    </location>
</feature>
<dbReference type="PANTHER" id="PTHR15549:SF33">
    <property type="entry name" value="MEMBRANE PROTEIN WSC4, PUTATIVE (AFU_ORTHOLOGUE AFUA_5G09020)-RELATED"/>
    <property type="match status" value="1"/>
</dbReference>
<dbReference type="InterPro" id="IPR051694">
    <property type="entry name" value="Immunoregulatory_rcpt-like"/>
</dbReference>
<reference evidence="7" key="1">
    <citation type="submission" date="2021-08" db="EMBL/GenBank/DDBJ databases">
        <title>Global Aspergillus fumigatus from environmental and clinical sources.</title>
        <authorList>
            <person name="Barber A."/>
            <person name="Sae-Ong T."/>
        </authorList>
    </citation>
    <scope>NUCLEOTIDE SEQUENCE</scope>
    <source>
        <strain evidence="7">NRZ-2016-071</strain>
    </source>
</reference>
<sequence>MACYYRNGTRAVDDTPCPNANTCCPSGATCMDNLLCRDKNNHPNGSLTVFPDGHSYNYTGLYYTPSCQDKSYKGCSVACTTYDSYRGQYIWACNAALTEYCCHNDEAGLGQADCCDGGTFELPAPGSGSSSASASASTSTPVSSTSTTTTSSSTLASAPSESGTPSTTAAATAAATASLSTGAKAGIGIGAAGAGIIIIVLVALLLRARRLAAVNRGPSQTEKNTFWASGARTRATQAELEACADAPPSELSAKPAPNRFELAS</sequence>
<evidence type="ECO:0000256" key="3">
    <source>
        <dbReference type="ARBA" id="ARBA00022989"/>
    </source>
</evidence>
<evidence type="ECO:0000256" key="6">
    <source>
        <dbReference type="SAM" id="Phobius"/>
    </source>
</evidence>
<name>A0A9P8NBC3_ASPFM</name>
<comment type="caution">
    <text evidence="7">The sequence shown here is derived from an EMBL/GenBank/DDBJ whole genome shotgun (WGS) entry which is preliminary data.</text>
</comment>
<proteinExistence type="predicted"/>
<dbReference type="PANTHER" id="PTHR15549">
    <property type="entry name" value="PAIRED IMMUNOGLOBULIN-LIKE TYPE 2 RECEPTOR"/>
    <property type="match status" value="1"/>
</dbReference>
<dbReference type="GO" id="GO:0071944">
    <property type="term" value="C:cell periphery"/>
    <property type="evidence" value="ECO:0007669"/>
    <property type="project" value="UniProtKB-ARBA"/>
</dbReference>
<protein>
    <submittedName>
        <fullName evidence="7">Uncharacterized protein</fullName>
    </submittedName>
</protein>
<evidence type="ECO:0000256" key="1">
    <source>
        <dbReference type="ARBA" id="ARBA00004167"/>
    </source>
</evidence>
<comment type="subcellular location">
    <subcellularLocation>
        <location evidence="1">Membrane</location>
        <topology evidence="1">Single-pass membrane protein</topology>
    </subcellularLocation>
</comment>